<feature type="compositionally biased region" description="Acidic residues" evidence="1">
    <location>
        <begin position="88"/>
        <end position="121"/>
    </location>
</feature>
<dbReference type="KEGG" id="tps:THAPSDRAFT_25796"/>
<feature type="region of interest" description="Disordered" evidence="1">
    <location>
        <begin position="433"/>
        <end position="463"/>
    </location>
</feature>
<organism evidence="2 3">
    <name type="scientific">Thalassiosira pseudonana</name>
    <name type="common">Marine diatom</name>
    <name type="synonym">Cyclotella nana</name>
    <dbReference type="NCBI Taxonomy" id="35128"/>
    <lineage>
        <taxon>Eukaryota</taxon>
        <taxon>Sar</taxon>
        <taxon>Stramenopiles</taxon>
        <taxon>Ochrophyta</taxon>
        <taxon>Bacillariophyta</taxon>
        <taxon>Coscinodiscophyceae</taxon>
        <taxon>Thalassiosirophycidae</taxon>
        <taxon>Thalassiosirales</taxon>
        <taxon>Thalassiosiraceae</taxon>
        <taxon>Thalassiosira</taxon>
    </lineage>
</organism>
<feature type="compositionally biased region" description="Basic and acidic residues" evidence="1">
    <location>
        <begin position="444"/>
        <end position="454"/>
    </location>
</feature>
<dbReference type="Proteomes" id="UP000001449">
    <property type="component" value="Chromosome 22"/>
</dbReference>
<evidence type="ECO:0000256" key="1">
    <source>
        <dbReference type="SAM" id="MobiDB-lite"/>
    </source>
</evidence>
<sequence>MTWASGRRWDVQWLEWREGGAPTDRRLRGGRRSVGAGRSIRLPPVQSTNPTTNQLPANQPTIMASEEERAAILAEYHAAKNSGTAGLYDDDLEDDEEEADFDPSDDDSEEDNDGEDEEEGEKDCAVLTGTIHLNEEGRVIYSGTWCMKSELDAVATAVLANGGKTKETLQDTAVLATSGGGATTSSISSSKKKHPKFKLKSQEVCRPMPASNGNDGGSAFQQFMALFDVRRPTLTKVPASAASTDDNNNNSSGGGDVPARRTMMFDGFFFEGAPTASANTEQPSPSKDASEKTHHHHGKKVKEKDVELSFSIDASTEKNAAAAAASTTTVAYQVAGRGSNDYGQFILEGTYTPPTESSSDNAVAKVVTHKTYGVGGSSKDTRSKGSKRSRRLAASNSDDDDDDDVDWDAEKADYSELIELSEDAGLSVEELRKKYYGGGGGGDDGVKQEEGKKEEEEDHDGGVSSVLIGRTAFHATIAVRQCTYLGKL</sequence>
<reference evidence="2 3" key="2">
    <citation type="journal article" date="2008" name="Nature">
        <title>The Phaeodactylum genome reveals the evolutionary history of diatom genomes.</title>
        <authorList>
            <person name="Bowler C."/>
            <person name="Allen A.E."/>
            <person name="Badger J.H."/>
            <person name="Grimwood J."/>
            <person name="Jabbari K."/>
            <person name="Kuo A."/>
            <person name="Maheswari U."/>
            <person name="Martens C."/>
            <person name="Maumus F."/>
            <person name="Otillar R.P."/>
            <person name="Rayko E."/>
            <person name="Salamov A."/>
            <person name="Vandepoele K."/>
            <person name="Beszteri B."/>
            <person name="Gruber A."/>
            <person name="Heijde M."/>
            <person name="Katinka M."/>
            <person name="Mock T."/>
            <person name="Valentin K."/>
            <person name="Verret F."/>
            <person name="Berges J.A."/>
            <person name="Brownlee C."/>
            <person name="Cadoret J.P."/>
            <person name="Chiovitti A."/>
            <person name="Choi C.J."/>
            <person name="Coesel S."/>
            <person name="De Martino A."/>
            <person name="Detter J.C."/>
            <person name="Durkin C."/>
            <person name="Falciatore A."/>
            <person name="Fournet J."/>
            <person name="Haruta M."/>
            <person name="Huysman M.J."/>
            <person name="Jenkins B.D."/>
            <person name="Jiroutova K."/>
            <person name="Jorgensen R.E."/>
            <person name="Joubert Y."/>
            <person name="Kaplan A."/>
            <person name="Kroger N."/>
            <person name="Kroth P.G."/>
            <person name="La Roche J."/>
            <person name="Lindquist E."/>
            <person name="Lommer M."/>
            <person name="Martin-Jezequel V."/>
            <person name="Lopez P.J."/>
            <person name="Lucas S."/>
            <person name="Mangogna M."/>
            <person name="McGinnis K."/>
            <person name="Medlin L.K."/>
            <person name="Montsant A."/>
            <person name="Oudot-Le Secq M.P."/>
            <person name="Napoli C."/>
            <person name="Obornik M."/>
            <person name="Parker M.S."/>
            <person name="Petit J.L."/>
            <person name="Porcel B.M."/>
            <person name="Poulsen N."/>
            <person name="Robison M."/>
            <person name="Rychlewski L."/>
            <person name="Rynearson T.A."/>
            <person name="Schmutz J."/>
            <person name="Shapiro H."/>
            <person name="Siaut M."/>
            <person name="Stanley M."/>
            <person name="Sussman M.R."/>
            <person name="Taylor A.R."/>
            <person name="Vardi A."/>
            <person name="von Dassow P."/>
            <person name="Vyverman W."/>
            <person name="Willis A."/>
            <person name="Wyrwicz L.S."/>
            <person name="Rokhsar D.S."/>
            <person name="Weissenbach J."/>
            <person name="Armbrust E.V."/>
            <person name="Green B.R."/>
            <person name="Van de Peer Y."/>
            <person name="Grigoriev I.V."/>
        </authorList>
    </citation>
    <scope>NUCLEOTIDE SEQUENCE [LARGE SCALE GENOMIC DNA]</scope>
    <source>
        <strain evidence="2 3">CCMP1335</strain>
    </source>
</reference>
<dbReference type="AlphaFoldDB" id="B8CG07"/>
<feature type="compositionally biased region" description="Low complexity" evidence="1">
    <location>
        <begin position="239"/>
        <end position="251"/>
    </location>
</feature>
<dbReference type="EMBL" id="CM000653">
    <property type="protein sequence ID" value="EED87730.1"/>
    <property type="molecule type" value="Genomic_DNA"/>
</dbReference>
<keyword evidence="3" id="KW-1185">Reference proteome</keyword>
<dbReference type="HOGENOM" id="CLU_559621_0_0_1"/>
<feature type="compositionally biased region" description="Polar residues" evidence="1">
    <location>
        <begin position="45"/>
        <end position="57"/>
    </location>
</feature>
<proteinExistence type="predicted"/>
<evidence type="ECO:0000313" key="2">
    <source>
        <dbReference type="EMBL" id="EED87730.1"/>
    </source>
</evidence>
<reference evidence="2 3" key="1">
    <citation type="journal article" date="2004" name="Science">
        <title>The genome of the diatom Thalassiosira pseudonana: ecology, evolution, and metabolism.</title>
        <authorList>
            <person name="Armbrust E.V."/>
            <person name="Berges J.A."/>
            <person name="Bowler C."/>
            <person name="Green B.R."/>
            <person name="Martinez D."/>
            <person name="Putnam N.H."/>
            <person name="Zhou S."/>
            <person name="Allen A.E."/>
            <person name="Apt K.E."/>
            <person name="Bechner M."/>
            <person name="Brzezinski M.A."/>
            <person name="Chaal B.K."/>
            <person name="Chiovitti A."/>
            <person name="Davis A.K."/>
            <person name="Demarest M.S."/>
            <person name="Detter J.C."/>
            <person name="Glavina T."/>
            <person name="Goodstein D."/>
            <person name="Hadi M.Z."/>
            <person name="Hellsten U."/>
            <person name="Hildebrand M."/>
            <person name="Jenkins B.D."/>
            <person name="Jurka J."/>
            <person name="Kapitonov V.V."/>
            <person name="Kroger N."/>
            <person name="Lau W.W."/>
            <person name="Lane T.W."/>
            <person name="Larimer F.W."/>
            <person name="Lippmeier J.C."/>
            <person name="Lucas S."/>
            <person name="Medina M."/>
            <person name="Montsant A."/>
            <person name="Obornik M."/>
            <person name="Parker M.S."/>
            <person name="Palenik B."/>
            <person name="Pazour G.J."/>
            <person name="Richardson P.M."/>
            <person name="Rynearson T.A."/>
            <person name="Saito M.A."/>
            <person name="Schwartz D.C."/>
            <person name="Thamatrakoln K."/>
            <person name="Valentin K."/>
            <person name="Vardi A."/>
            <person name="Wilkerson F.P."/>
            <person name="Rokhsar D.S."/>
        </authorList>
    </citation>
    <scope>NUCLEOTIDE SEQUENCE [LARGE SCALE GENOMIC DNA]</scope>
    <source>
        <strain evidence="2 3">CCMP1335</strain>
    </source>
</reference>
<feature type="region of interest" description="Disordered" evidence="1">
    <location>
        <begin position="238"/>
        <end position="258"/>
    </location>
</feature>
<feature type="compositionally biased region" description="Polar residues" evidence="1">
    <location>
        <begin position="276"/>
        <end position="287"/>
    </location>
</feature>
<feature type="region of interest" description="Disordered" evidence="1">
    <location>
        <begin position="273"/>
        <end position="305"/>
    </location>
</feature>
<accession>B8CG07</accession>
<dbReference type="InParanoid" id="B8CG07"/>
<evidence type="ECO:0000313" key="3">
    <source>
        <dbReference type="Proteomes" id="UP000001449"/>
    </source>
</evidence>
<dbReference type="PaxDb" id="35128-Thaps25796"/>
<dbReference type="RefSeq" id="XP_002294950.1">
    <property type="nucleotide sequence ID" value="XM_002294914.1"/>
</dbReference>
<name>B8CG07_THAPS</name>
<dbReference type="GeneID" id="7449444"/>
<gene>
    <name evidence="2" type="ORF">THAPSDRAFT_25796</name>
</gene>
<protein>
    <submittedName>
        <fullName evidence="2">Uncharacterized protein</fullName>
    </submittedName>
</protein>
<feature type="region of interest" description="Disordered" evidence="1">
    <location>
        <begin position="83"/>
        <end position="123"/>
    </location>
</feature>
<feature type="region of interest" description="Disordered" evidence="1">
    <location>
        <begin position="19"/>
        <end position="57"/>
    </location>
</feature>
<feature type="compositionally biased region" description="Acidic residues" evidence="1">
    <location>
        <begin position="397"/>
        <end position="406"/>
    </location>
</feature>
<feature type="region of interest" description="Disordered" evidence="1">
    <location>
        <begin position="372"/>
        <end position="406"/>
    </location>
</feature>